<dbReference type="Gene3D" id="3.40.190.10">
    <property type="entry name" value="Periplasmic binding protein-like II"/>
    <property type="match status" value="2"/>
</dbReference>
<comment type="similarity">
    <text evidence="1 4">Belongs to the PstS family.</text>
</comment>
<evidence type="ECO:0000259" key="5">
    <source>
        <dbReference type="Pfam" id="PF12849"/>
    </source>
</evidence>
<gene>
    <name evidence="6" type="ORF">GCM10009111_13600</name>
</gene>
<dbReference type="EMBL" id="BAAAFA010000004">
    <property type="protein sequence ID" value="GAA0815368.1"/>
    <property type="molecule type" value="Genomic_DNA"/>
</dbReference>
<evidence type="ECO:0000256" key="3">
    <source>
        <dbReference type="ARBA" id="ARBA00022729"/>
    </source>
</evidence>
<keyword evidence="7" id="KW-1185">Reference proteome</keyword>
<dbReference type="RefSeq" id="WP_343816547.1">
    <property type="nucleotide sequence ID" value="NZ_BAAAFA010000004.1"/>
</dbReference>
<keyword evidence="4" id="KW-0574">Periplasm</keyword>
<comment type="function">
    <text evidence="4">Involved in the system for phosphate transport across the cytoplasmic membrane.</text>
</comment>
<dbReference type="SUPFAM" id="SSF53850">
    <property type="entry name" value="Periplasmic binding protein-like II"/>
    <property type="match status" value="1"/>
</dbReference>
<evidence type="ECO:0000256" key="1">
    <source>
        <dbReference type="ARBA" id="ARBA00008725"/>
    </source>
</evidence>
<evidence type="ECO:0000313" key="6">
    <source>
        <dbReference type="EMBL" id="GAA0815368.1"/>
    </source>
</evidence>
<dbReference type="PANTHER" id="PTHR30570:SF6">
    <property type="entry name" value="PHOSPHATE-BINDING PROTEIN PSTS"/>
    <property type="match status" value="1"/>
</dbReference>
<keyword evidence="4" id="KW-0964">Secreted</keyword>
<evidence type="ECO:0000313" key="7">
    <source>
        <dbReference type="Proteomes" id="UP001500021"/>
    </source>
</evidence>
<proteinExistence type="inferred from homology"/>
<dbReference type="Proteomes" id="UP001500021">
    <property type="component" value="Unassembled WGS sequence"/>
</dbReference>
<feature type="domain" description="PBP" evidence="5">
    <location>
        <begin position="41"/>
        <end position="296"/>
    </location>
</feature>
<organism evidence="6 7">
    <name type="scientific">Colwellia asteriadis</name>
    <dbReference type="NCBI Taxonomy" id="517723"/>
    <lineage>
        <taxon>Bacteria</taxon>
        <taxon>Pseudomonadati</taxon>
        <taxon>Pseudomonadota</taxon>
        <taxon>Gammaproteobacteria</taxon>
        <taxon>Alteromonadales</taxon>
        <taxon>Colwelliaceae</taxon>
        <taxon>Colwellia</taxon>
    </lineage>
</organism>
<comment type="caution">
    <text evidence="6">The sequence shown here is derived from an EMBL/GenBank/DDBJ whole genome shotgun (WGS) entry which is preliminary data.</text>
</comment>
<dbReference type="Pfam" id="PF12849">
    <property type="entry name" value="PBP_like_2"/>
    <property type="match status" value="1"/>
</dbReference>
<dbReference type="InterPro" id="IPR050811">
    <property type="entry name" value="Phosphate_ABC_transporter"/>
</dbReference>
<feature type="chain" id="PRO_5045013017" description="Phosphate-binding protein" evidence="4">
    <location>
        <begin position="26"/>
        <end position="326"/>
    </location>
</feature>
<feature type="signal peptide" evidence="4">
    <location>
        <begin position="1"/>
        <end position="25"/>
    </location>
</feature>
<sequence>MGLKKIFTAMNLAAMTLASSVSLSAAALDEALPEYKKVSGISGNVSSVGSDTLANMMTFWAEDFKRIYPNVNIQIQAAGSSTAPPALTEATSNLGPMSRKMKSREIEAFQKRYGYKPTRVRVAIDALAVFVHKDNPLEGLSIAQVDAIFSNNRKCGLNESVERWGDLDLTGAWVGKDIQLYGRNSVSGTYGYFKKKALCKGDFKNNVNEQPGSASVVQSVSASLNGIGYSGIGYRTSGVRALPLAKKGGEFIEATTENAVSGKYPLSRYLYIYVNKHPNKPLAPMEAEFLKLILSKSGQKIVEKDGYIPLPNSVVEKEFKKLGLTL</sequence>
<dbReference type="InterPro" id="IPR011862">
    <property type="entry name" value="Phos-bd"/>
</dbReference>
<accession>A0ABP3WEX0</accession>
<comment type="subcellular location">
    <subcellularLocation>
        <location evidence="4">Periplasm</location>
    </subcellularLocation>
    <subcellularLocation>
        <location evidence="4">Secreted</location>
    </subcellularLocation>
</comment>
<name>A0ABP3WEX0_9GAMM</name>
<keyword evidence="3 4" id="KW-0732">Signal</keyword>
<evidence type="ECO:0000256" key="4">
    <source>
        <dbReference type="RuleBase" id="RU367119"/>
    </source>
</evidence>
<dbReference type="CDD" id="cd13653">
    <property type="entry name" value="PBP2_phosphate_like_1"/>
    <property type="match status" value="1"/>
</dbReference>
<dbReference type="PANTHER" id="PTHR30570">
    <property type="entry name" value="PERIPLASMIC PHOSPHATE BINDING COMPONENT OF PHOSPHATE ABC TRANSPORTER"/>
    <property type="match status" value="1"/>
</dbReference>
<evidence type="ECO:0000256" key="2">
    <source>
        <dbReference type="ARBA" id="ARBA00022448"/>
    </source>
</evidence>
<reference evidence="7" key="1">
    <citation type="journal article" date="2019" name="Int. J. Syst. Evol. Microbiol.">
        <title>The Global Catalogue of Microorganisms (GCM) 10K type strain sequencing project: providing services to taxonomists for standard genome sequencing and annotation.</title>
        <authorList>
            <consortium name="The Broad Institute Genomics Platform"/>
            <consortium name="The Broad Institute Genome Sequencing Center for Infectious Disease"/>
            <person name="Wu L."/>
            <person name="Ma J."/>
        </authorList>
    </citation>
    <scope>NUCLEOTIDE SEQUENCE [LARGE SCALE GENOMIC DNA]</scope>
    <source>
        <strain evidence="7">JCM 15608</strain>
    </source>
</reference>
<keyword evidence="2 4" id="KW-0813">Transport</keyword>
<keyword evidence="4" id="KW-0592">Phosphate transport</keyword>
<dbReference type="InterPro" id="IPR024370">
    <property type="entry name" value="PBP_domain"/>
</dbReference>
<protein>
    <recommendedName>
        <fullName evidence="4">Phosphate-binding protein</fullName>
    </recommendedName>
</protein>
<dbReference type="NCBIfam" id="TIGR02136">
    <property type="entry name" value="ptsS_2"/>
    <property type="match status" value="1"/>
</dbReference>